<feature type="domain" description="PKD" evidence="7">
    <location>
        <begin position="560"/>
        <end position="604"/>
    </location>
</feature>
<dbReference type="CDD" id="cd00146">
    <property type="entry name" value="PKD"/>
    <property type="match status" value="12"/>
</dbReference>
<evidence type="ECO:0000259" key="7">
    <source>
        <dbReference type="PROSITE" id="PS50093"/>
    </source>
</evidence>
<dbReference type="Gene3D" id="2.60.40.10">
    <property type="entry name" value="Immunoglobulins"/>
    <property type="match status" value="13"/>
</dbReference>
<feature type="domain" description="PKD" evidence="7">
    <location>
        <begin position="828"/>
        <end position="885"/>
    </location>
</feature>
<feature type="domain" description="PKD" evidence="7">
    <location>
        <begin position="477"/>
        <end position="517"/>
    </location>
</feature>
<feature type="domain" description="PKD" evidence="7">
    <location>
        <begin position="1091"/>
        <end position="1141"/>
    </location>
</feature>
<dbReference type="EMBL" id="FQUU01000019">
    <property type="protein sequence ID" value="SHF81426.1"/>
    <property type="molecule type" value="Genomic_DNA"/>
</dbReference>
<keyword evidence="10" id="KW-1185">Reference proteome</keyword>
<dbReference type="PANTHER" id="PTHR46730">
    <property type="entry name" value="POLYCYSTIN-1"/>
    <property type="match status" value="1"/>
</dbReference>
<dbReference type="GO" id="GO:0005886">
    <property type="term" value="C:plasma membrane"/>
    <property type="evidence" value="ECO:0007669"/>
    <property type="project" value="TreeGrafter"/>
</dbReference>
<feature type="domain" description="PKD" evidence="7">
    <location>
        <begin position="1018"/>
        <end position="1071"/>
    </location>
</feature>
<feature type="domain" description="PKD" evidence="7">
    <location>
        <begin position="931"/>
        <end position="966"/>
    </location>
</feature>
<evidence type="ECO:0000256" key="6">
    <source>
        <dbReference type="SAM" id="SignalP"/>
    </source>
</evidence>
<evidence type="ECO:0000256" key="1">
    <source>
        <dbReference type="ARBA" id="ARBA00004141"/>
    </source>
</evidence>
<protein>
    <submittedName>
        <fullName evidence="9">Gliding motility-associated C-terminal domain-containing protein</fullName>
    </submittedName>
</protein>
<feature type="domain" description="PKD" evidence="7">
    <location>
        <begin position="1240"/>
        <end position="1304"/>
    </location>
</feature>
<dbReference type="InterPro" id="IPR035986">
    <property type="entry name" value="PKD_dom_sf"/>
</dbReference>
<evidence type="ECO:0000256" key="4">
    <source>
        <dbReference type="ARBA" id="ARBA00022989"/>
    </source>
</evidence>
<sequence length="1651" mass="179284">MPHVSVQKLLILLLPAFMASLEGYSQLTADFSISKASGCSPLTVSFTNKTIGAGSGASFQWDLGNGNTSTEKDPAAIYTEEKSYTIRLTVTDGNKTSSKTQTVTVYKRPVINFATDVVKGCAPLQAGFTASVLPGDGNIQSYFWDFGDGNTERGSGATAQHSFTFAQQAAVSLTVINSMGCQSTLVKESLIEVLPVLEASFAANQTFLCRINDAVTFTNSSKGPGTLSYAWTFGDGGISTTKEPSHVFNTRGTYDVSLQVKSSEGCTNTKTLTGYLNVANYQSEIIAPNINCTGQEIKFLNQSTPQPFMTQWNIPEFGDGYTYGQESVIFYVYNPGSYKLRMINTFGGCKDTVYKDFTVKKSPKLTGWIAERASPCAIPVDVQFKDTTSDAVKWNWNFFCNYNCPAPNATIKEPIKKFDFASTYNVMLTVTNAEGCSNTWYQYLDLRQPYMAIDMWSYSTLNNLRYGCLGLTLGFKANRPDLVASYKWIFSDDNSTSTDAEVKHVFNKAGIHTVTLNYVLTNGCTGTVTYEDIRVRPRPKFDFTSLSGTAICGNTPVQFSATGNEYQDWYWDFGDGKQEYHYGGNSNGMSHKYEQEGTYTITLSGQIENCFDTVQKVAYIHVSPPFPKISGYTNTCEGTRGLVVFTETSKQTNSWSWDFGDGSSSSYTSYKDTIQHTYTKTGTYKAVLTTVNGSCTVKDSMLVQVLLKQSPQLSAATTNVCSNDGMTITLDHLERNWAAYYDWAQYSTFKFEYGNGELAQVWSYGLDNYDSDPGMHLKVQQMKRGSDQFRVVLVSDHFQCFDTTNYIPISVRGPIANYSLKPAYCDATLLFTDSSKGSNNVPITSWSWSFGDGQGVTNASPAPFTHTYPQPYSYDVYLTVTDAEGCTDQKWSPYVRVGGVQAAFNVSANTISPYSSVSFYNNSFDNYTGSTTYEWQFGDGTTSTDFNTQHTYTQPGTYTVLLLARNGTYACTDTALQTIIVKYINSAFSTGVSYLNNSTCPPVLVNFTNTSSNASKVTWDFGDGSRSENVFNPSHLYTSPGVYKISLTVYSDNGTSYTTVDSVVIKSASPVLTADRFMSCTAQSINFNAPGTNGRSYTWDFGDGVVKTSSDSTMVHPFSAAGVYAPSLIVTNAQGCNISATMVNKIVIDSLHIDIGAIPSACTISNISFQPTVISLAADRAQQTLNYHWEFGTGLATDTSNQKSPLFTYLQPGNYSVRFRVASPSGCVKETTKTVVVDEKIKGIISGPVAICEGGTASFTGTAASTPQSWSWNFGQGQTSSVQNPVPLTFRVPGQYTIALMLKNGSCVDTSLQQLVVHSKPVINLGQKEMVLCSGSTLTLHASGGALYNWQPATGLDNNTIADPVASPASTTTYVLEATSDFGCTAKDSVKMVVAPPMNLAINPGVTICSGNSVQLKATGAAAYQWIRNTSGLNNATIANPVATPTSTITYYVEGRDSYQCFIDTANVTVTVNPLPTVQAGADVVVTGGSPYQLEPVYSNDVVGYSWLPANDLSCSDCPSPLTTPTADRDYIITVKNAFQCAASDTIKVVTECGESHIYIPNAFTPNGDALNNTFTIRGSGVKLVASFAIFNRWGELVFEKKNFLPGDAGAAWNGKFRAMNVPAGSYVYLASFQCASGQVFSKKGTVTVIY</sequence>
<dbReference type="Proteomes" id="UP000184048">
    <property type="component" value="Unassembled WGS sequence"/>
</dbReference>
<dbReference type="GO" id="GO:0005261">
    <property type="term" value="F:monoatomic cation channel activity"/>
    <property type="evidence" value="ECO:0007669"/>
    <property type="project" value="TreeGrafter"/>
</dbReference>
<keyword evidence="2" id="KW-0812">Transmembrane</keyword>
<dbReference type="OrthoDB" id="7794186at2"/>
<evidence type="ECO:0000313" key="9">
    <source>
        <dbReference type="EMBL" id="SHF81426.1"/>
    </source>
</evidence>
<dbReference type="InterPro" id="IPR044023">
    <property type="entry name" value="Ig_7"/>
</dbReference>
<dbReference type="RefSeq" id="WP_072836719.1">
    <property type="nucleotide sequence ID" value="NZ_FQUU01000019.1"/>
</dbReference>
<evidence type="ECO:0000259" key="8">
    <source>
        <dbReference type="PROSITE" id="PS50835"/>
    </source>
</evidence>
<keyword evidence="3" id="KW-0677">Repeat</keyword>
<feature type="domain" description="PKD" evidence="7">
    <location>
        <begin position="654"/>
        <end position="692"/>
    </location>
</feature>
<dbReference type="InterPro" id="IPR007110">
    <property type="entry name" value="Ig-like_dom"/>
</dbReference>
<dbReference type="Pfam" id="PF18911">
    <property type="entry name" value="PKD_4"/>
    <property type="match status" value="10"/>
</dbReference>
<feature type="domain" description="PKD" evidence="7">
    <location>
        <begin position="215"/>
        <end position="273"/>
    </location>
</feature>
<dbReference type="Pfam" id="PF00801">
    <property type="entry name" value="PKD"/>
    <property type="match status" value="2"/>
</dbReference>
<reference evidence="9 10" key="1">
    <citation type="submission" date="2016-11" db="EMBL/GenBank/DDBJ databases">
        <authorList>
            <person name="Jaros S."/>
            <person name="Januszkiewicz K."/>
            <person name="Wedrychowicz H."/>
        </authorList>
    </citation>
    <scope>NUCLEOTIDE SEQUENCE [LARGE SCALE GENOMIC DNA]</scope>
    <source>
        <strain evidence="9 10">DSM 18119</strain>
    </source>
</reference>
<gene>
    <name evidence="9" type="ORF">SAMN02745131_03598</name>
</gene>
<proteinExistence type="predicted"/>
<accession>A0A1M5EQI5</accession>
<dbReference type="PANTHER" id="PTHR46730:SF4">
    <property type="entry name" value="POLYCYSTIC KIDNEY DISEASE PROTEIN 1-LIKE 1"/>
    <property type="match status" value="1"/>
</dbReference>
<name>A0A1M5EQI5_9BACT</name>
<feature type="chain" id="PRO_5012251536" evidence="6">
    <location>
        <begin position="20"/>
        <end position="1651"/>
    </location>
</feature>
<dbReference type="PROSITE" id="PS50835">
    <property type="entry name" value="IG_LIKE"/>
    <property type="match status" value="1"/>
</dbReference>
<dbReference type="InterPro" id="IPR013783">
    <property type="entry name" value="Ig-like_fold"/>
</dbReference>
<feature type="domain" description="PKD" evidence="7">
    <location>
        <begin position="137"/>
        <end position="193"/>
    </location>
</feature>
<dbReference type="InterPro" id="IPR026341">
    <property type="entry name" value="T9SS_type_B"/>
</dbReference>
<feature type="signal peptide" evidence="6">
    <location>
        <begin position="1"/>
        <end position="19"/>
    </location>
</feature>
<feature type="domain" description="PKD" evidence="7">
    <location>
        <begin position="1187"/>
        <end position="1244"/>
    </location>
</feature>
<dbReference type="Pfam" id="PF19081">
    <property type="entry name" value="Ig_7"/>
    <property type="match status" value="1"/>
</dbReference>
<dbReference type="SUPFAM" id="SSF49299">
    <property type="entry name" value="PKD domain"/>
    <property type="match status" value="13"/>
</dbReference>
<keyword evidence="5" id="KW-0472">Membrane</keyword>
<dbReference type="Pfam" id="PF13585">
    <property type="entry name" value="CHU_C"/>
    <property type="match status" value="1"/>
</dbReference>
<comment type="subcellular location">
    <subcellularLocation>
        <location evidence="1">Membrane</location>
        <topology evidence="1">Multi-pass membrane protein</topology>
    </subcellularLocation>
</comment>
<dbReference type="SMART" id="SM00089">
    <property type="entry name" value="PKD"/>
    <property type="match status" value="12"/>
</dbReference>
<dbReference type="NCBIfam" id="TIGR04131">
    <property type="entry name" value="Bac_Flav_CTERM"/>
    <property type="match status" value="1"/>
</dbReference>
<keyword evidence="4" id="KW-1133">Transmembrane helix</keyword>
<dbReference type="PROSITE" id="PS50093">
    <property type="entry name" value="PKD"/>
    <property type="match status" value="12"/>
</dbReference>
<organism evidence="9 10">
    <name type="scientific">Flavisolibacter ginsengisoli DSM 18119</name>
    <dbReference type="NCBI Taxonomy" id="1121884"/>
    <lineage>
        <taxon>Bacteria</taxon>
        <taxon>Pseudomonadati</taxon>
        <taxon>Bacteroidota</taxon>
        <taxon>Chitinophagia</taxon>
        <taxon>Chitinophagales</taxon>
        <taxon>Chitinophagaceae</taxon>
        <taxon>Flavisolibacter</taxon>
    </lineage>
</organism>
<feature type="domain" description="Ig-like" evidence="8">
    <location>
        <begin position="1364"/>
        <end position="1471"/>
    </location>
</feature>
<evidence type="ECO:0000256" key="3">
    <source>
        <dbReference type="ARBA" id="ARBA00022737"/>
    </source>
</evidence>
<evidence type="ECO:0000313" key="10">
    <source>
        <dbReference type="Proteomes" id="UP000184048"/>
    </source>
</evidence>
<feature type="domain" description="PKD" evidence="7">
    <location>
        <begin position="27"/>
        <end position="105"/>
    </location>
</feature>
<keyword evidence="6" id="KW-0732">Signal</keyword>
<dbReference type="STRING" id="1121884.SAMN02745131_03598"/>
<dbReference type="GO" id="GO:0006816">
    <property type="term" value="P:calcium ion transport"/>
    <property type="evidence" value="ECO:0007669"/>
    <property type="project" value="TreeGrafter"/>
</dbReference>
<evidence type="ECO:0000256" key="2">
    <source>
        <dbReference type="ARBA" id="ARBA00022692"/>
    </source>
</evidence>
<evidence type="ECO:0000256" key="5">
    <source>
        <dbReference type="ARBA" id="ARBA00023136"/>
    </source>
</evidence>
<dbReference type="InterPro" id="IPR022409">
    <property type="entry name" value="PKD/Chitinase_dom"/>
</dbReference>
<dbReference type="InterPro" id="IPR000601">
    <property type="entry name" value="PKD_dom"/>
</dbReference>